<keyword evidence="7" id="KW-1185">Reference proteome</keyword>
<feature type="region of interest" description="Disordered" evidence="5">
    <location>
        <begin position="299"/>
        <end position="338"/>
    </location>
</feature>
<organism evidence="6 7">
    <name type="scientific">Umbelopsis vinacea</name>
    <dbReference type="NCBI Taxonomy" id="44442"/>
    <lineage>
        <taxon>Eukaryota</taxon>
        <taxon>Fungi</taxon>
        <taxon>Fungi incertae sedis</taxon>
        <taxon>Mucoromycota</taxon>
        <taxon>Mucoromycotina</taxon>
        <taxon>Umbelopsidomycetes</taxon>
        <taxon>Umbelopsidales</taxon>
        <taxon>Umbelopsidaceae</taxon>
        <taxon>Umbelopsis</taxon>
    </lineage>
</organism>
<proteinExistence type="inferred from homology"/>
<reference evidence="6" key="1">
    <citation type="submission" date="2020-12" db="EMBL/GenBank/DDBJ databases">
        <title>Metabolic potential, ecology and presence of endohyphal bacteria is reflected in genomic diversity of Mucoromycotina.</title>
        <authorList>
            <person name="Muszewska A."/>
            <person name="Okrasinska A."/>
            <person name="Steczkiewicz K."/>
            <person name="Drgas O."/>
            <person name="Orlowska M."/>
            <person name="Perlinska-Lenart U."/>
            <person name="Aleksandrzak-Piekarczyk T."/>
            <person name="Szatraj K."/>
            <person name="Zielenkiewicz U."/>
            <person name="Pilsyk S."/>
            <person name="Malc E."/>
            <person name="Mieczkowski P."/>
            <person name="Kruszewska J.S."/>
            <person name="Biernat P."/>
            <person name="Pawlowska J."/>
        </authorList>
    </citation>
    <scope>NUCLEOTIDE SEQUENCE</scope>
    <source>
        <strain evidence="6">WA0000051536</strain>
    </source>
</reference>
<keyword evidence="3" id="KW-0963">Cytoplasm</keyword>
<name>A0A8H7UJL3_9FUNG</name>
<dbReference type="GO" id="GO:0006397">
    <property type="term" value="P:mRNA processing"/>
    <property type="evidence" value="ECO:0007669"/>
    <property type="project" value="UniProtKB-KW"/>
</dbReference>
<dbReference type="PANTHER" id="PTHR16290">
    <property type="entry name" value="TRANSCRIPTION FACTOR SMIF DECAPPING ENZYME DCP1"/>
    <property type="match status" value="1"/>
</dbReference>
<keyword evidence="4" id="KW-0507">mRNA processing</keyword>
<dbReference type="Gene3D" id="2.30.29.30">
    <property type="entry name" value="Pleckstrin-homology domain (PH domain)/Phosphotyrosine-binding domain (PTB)"/>
    <property type="match status" value="1"/>
</dbReference>
<feature type="compositionally biased region" description="Polar residues" evidence="5">
    <location>
        <begin position="372"/>
        <end position="409"/>
    </location>
</feature>
<evidence type="ECO:0000313" key="7">
    <source>
        <dbReference type="Proteomes" id="UP000612746"/>
    </source>
</evidence>
<dbReference type="GO" id="GO:0031087">
    <property type="term" value="P:deadenylation-independent decapping of nuclear-transcribed mRNA"/>
    <property type="evidence" value="ECO:0007669"/>
    <property type="project" value="TreeGrafter"/>
</dbReference>
<gene>
    <name evidence="6" type="ORF">INT44_002333</name>
</gene>
<dbReference type="CDD" id="cd13182">
    <property type="entry name" value="EVH1-like_Dcp1"/>
    <property type="match status" value="1"/>
</dbReference>
<dbReference type="OrthoDB" id="440673at2759"/>
<feature type="compositionally biased region" description="Low complexity" evidence="5">
    <location>
        <begin position="312"/>
        <end position="323"/>
    </location>
</feature>
<dbReference type="Proteomes" id="UP000612746">
    <property type="component" value="Unassembled WGS sequence"/>
</dbReference>
<dbReference type="GO" id="GO:0008047">
    <property type="term" value="F:enzyme activator activity"/>
    <property type="evidence" value="ECO:0007669"/>
    <property type="project" value="InterPro"/>
</dbReference>
<comment type="similarity">
    <text evidence="2">Belongs to the DCP1 family.</text>
</comment>
<comment type="caution">
    <text evidence="6">The sequence shown here is derived from an EMBL/GenBank/DDBJ whole genome shotgun (WGS) entry which is preliminary data.</text>
</comment>
<comment type="subcellular location">
    <subcellularLocation>
        <location evidence="1">Cytoplasm</location>
    </subcellularLocation>
</comment>
<dbReference type="PANTHER" id="PTHR16290:SF0">
    <property type="entry name" value="DECAPPING PROTEIN 1, ISOFORM A"/>
    <property type="match status" value="1"/>
</dbReference>
<dbReference type="GO" id="GO:0000932">
    <property type="term" value="C:P-body"/>
    <property type="evidence" value="ECO:0007669"/>
    <property type="project" value="TreeGrafter"/>
</dbReference>
<feature type="compositionally biased region" description="Pro residues" evidence="5">
    <location>
        <begin position="438"/>
        <end position="452"/>
    </location>
</feature>
<dbReference type="GO" id="GO:0003729">
    <property type="term" value="F:mRNA binding"/>
    <property type="evidence" value="ECO:0007669"/>
    <property type="project" value="TreeGrafter"/>
</dbReference>
<evidence type="ECO:0000256" key="1">
    <source>
        <dbReference type="ARBA" id="ARBA00004496"/>
    </source>
</evidence>
<evidence type="ECO:0000256" key="4">
    <source>
        <dbReference type="ARBA" id="ARBA00022664"/>
    </source>
</evidence>
<dbReference type="EMBL" id="JAEPRA010000005">
    <property type="protein sequence ID" value="KAG2185540.1"/>
    <property type="molecule type" value="Genomic_DNA"/>
</dbReference>
<feature type="region of interest" description="Disordered" evidence="5">
    <location>
        <begin position="372"/>
        <end position="464"/>
    </location>
</feature>
<dbReference type="InterPro" id="IPR011993">
    <property type="entry name" value="PH-like_dom_sf"/>
</dbReference>
<evidence type="ECO:0000256" key="3">
    <source>
        <dbReference type="ARBA" id="ARBA00022490"/>
    </source>
</evidence>
<evidence type="ECO:0000256" key="5">
    <source>
        <dbReference type="SAM" id="MobiDB-lite"/>
    </source>
</evidence>
<evidence type="ECO:0000313" key="6">
    <source>
        <dbReference type="EMBL" id="KAG2185540.1"/>
    </source>
</evidence>
<dbReference type="Pfam" id="PF06058">
    <property type="entry name" value="DCP1"/>
    <property type="match status" value="1"/>
</dbReference>
<evidence type="ECO:0000256" key="2">
    <source>
        <dbReference type="ARBA" id="ARBA00008778"/>
    </source>
</evidence>
<dbReference type="GO" id="GO:0000290">
    <property type="term" value="P:deadenylation-dependent decapping of nuclear-transcribed mRNA"/>
    <property type="evidence" value="ECO:0007669"/>
    <property type="project" value="InterPro"/>
</dbReference>
<sequence length="557" mass="60798">MDLKARKAANLSVLRRHDSSIIDLLDQSSHAVVYCFDQSKAGWAKKGIEGTVFLIKRNVPPHYGIYILNRLSIDNYRLLLTDDLVIELQDEYIIYQTPSEDICCLWLYEVDDRERICKEMINMRDAKDVQVTPSAGTSIDVATLFGSGANSVQNTGQQPAAPTSVSLDQLFGRASLNEQPSVNSPVVGKSVDLAALFQKANPQAVSAMSPPKPKSLPLDDLFTNAIHQSNPPPGKALSINDLFNNAMHQPQAPAQADSPNPSLALLNQLRGNPVKEPAVEQVPSNPSNALLDLLKRAKPLSPQGQQPPLHAPPSQAQMQSPAQFEQRQTMYSPSVQQQSPFINQQQPVTVNGSSHPQANPLIALLQGASVNKPQSHTAASPGIQAQSPHLNQRGPQQRPYTSPKATPSKPTLLDTLMGGSPAKQLPRPPQLPSMQMPEPHPYSPQQSTPPPSLQQRRSLSGAPPLLPQQAQELTSPRIQDRIKNPTVLSKPEFIQQYLNLIQSDATFLDSLYNDYISREASMDSSAPYPPANVAVPSFGMPYPQAHMMHGYGGANYQ</sequence>
<feature type="compositionally biased region" description="Polar residues" evidence="5">
    <location>
        <begin position="325"/>
        <end position="335"/>
    </location>
</feature>
<protein>
    <submittedName>
        <fullName evidence="6">Uncharacterized protein</fullName>
    </submittedName>
</protein>
<dbReference type="AlphaFoldDB" id="A0A8H7UJL3"/>
<dbReference type="SUPFAM" id="SSF50729">
    <property type="entry name" value="PH domain-like"/>
    <property type="match status" value="1"/>
</dbReference>
<accession>A0A8H7UJL3</accession>
<dbReference type="InterPro" id="IPR010334">
    <property type="entry name" value="Dcp1"/>
</dbReference>